<organism evidence="1 2">
    <name type="scientific">Viridibacillus arvi</name>
    <dbReference type="NCBI Taxonomy" id="263475"/>
    <lineage>
        <taxon>Bacteria</taxon>
        <taxon>Bacillati</taxon>
        <taxon>Bacillota</taxon>
        <taxon>Bacilli</taxon>
        <taxon>Bacillales</taxon>
        <taxon>Caryophanaceae</taxon>
        <taxon>Viridibacillus</taxon>
    </lineage>
</organism>
<protein>
    <submittedName>
        <fullName evidence="1">Uncharacterized protein</fullName>
    </submittedName>
</protein>
<dbReference type="AlphaFoldDB" id="A0A0M0LL60"/>
<evidence type="ECO:0000313" key="1">
    <source>
        <dbReference type="EMBL" id="KOO51815.1"/>
    </source>
</evidence>
<dbReference type="Gene3D" id="3.40.47.10">
    <property type="match status" value="1"/>
</dbReference>
<dbReference type="GO" id="GO:0016746">
    <property type="term" value="F:acyltransferase activity"/>
    <property type="evidence" value="ECO:0007669"/>
    <property type="project" value="InterPro"/>
</dbReference>
<dbReference type="Proteomes" id="UP000036867">
    <property type="component" value="Unassembled WGS sequence"/>
</dbReference>
<keyword evidence="2" id="KW-1185">Reference proteome</keyword>
<gene>
    <name evidence="1" type="ORF">AMD00_05075</name>
</gene>
<reference evidence="2" key="1">
    <citation type="submission" date="2015-08" db="EMBL/GenBank/DDBJ databases">
        <title>Fjat-10028 dsm 16317.</title>
        <authorList>
            <person name="Liu B."/>
            <person name="Wang J."/>
            <person name="Zhu Y."/>
            <person name="Liu G."/>
            <person name="Chen Q."/>
            <person name="Chen Z."/>
            <person name="Lan J."/>
            <person name="Che J."/>
            <person name="Ge C."/>
            <person name="Shi H."/>
            <person name="Pan Z."/>
            <person name="Liu X."/>
        </authorList>
    </citation>
    <scope>NUCLEOTIDE SEQUENCE [LARGE SCALE GENOMIC DNA]</scope>
    <source>
        <strain evidence="2">DSM 16317</strain>
    </source>
</reference>
<evidence type="ECO:0000313" key="2">
    <source>
        <dbReference type="Proteomes" id="UP000036867"/>
    </source>
</evidence>
<dbReference type="STRING" id="263475.AMD00_05075"/>
<dbReference type="InterPro" id="IPR016039">
    <property type="entry name" value="Thiolase-like"/>
</dbReference>
<accession>A0A0M0LL60</accession>
<sequence>MNSGLNNSFSFMGASLIDHLLKTGNKIDDVDLVVLVYCIPDINPSISTVNYLIEKYNLNAKGFAVSAVDTYAPFAAVKIIKELFFTKKCKKALLLMLDQSTLSYYAPGVKDIEDTAIACLFEKNGTGPCLELNEWGYESNTNLHEWMKKMNLNQSDDQYIISSNLEEKYTEMPSEITFIASSKQLCTSLFAKLLKLIQKGKIQGDSSIYLLDGSLKENELYYMKFSILGG</sequence>
<dbReference type="SUPFAM" id="SSF53901">
    <property type="entry name" value="Thiolase-like"/>
    <property type="match status" value="1"/>
</dbReference>
<proteinExistence type="predicted"/>
<name>A0A0M0LL60_9BACL</name>
<dbReference type="EMBL" id="LILB01000001">
    <property type="protein sequence ID" value="KOO51815.1"/>
    <property type="molecule type" value="Genomic_DNA"/>
</dbReference>
<comment type="caution">
    <text evidence="1">The sequence shown here is derived from an EMBL/GenBank/DDBJ whole genome shotgun (WGS) entry which is preliminary data.</text>
</comment>